<evidence type="ECO:0000313" key="4">
    <source>
        <dbReference type="Proteomes" id="UP001056336"/>
    </source>
</evidence>
<protein>
    <recommendedName>
        <fullName evidence="2">GP-PDE domain-containing protein</fullName>
    </recommendedName>
</protein>
<dbReference type="Gene3D" id="3.20.20.190">
    <property type="entry name" value="Phosphatidylinositol (PI) phosphodiesterase"/>
    <property type="match status" value="1"/>
</dbReference>
<accession>A0ABY4QYJ4</accession>
<dbReference type="Pfam" id="PF03009">
    <property type="entry name" value="GDPD"/>
    <property type="match status" value="1"/>
</dbReference>
<dbReference type="InterPro" id="IPR017946">
    <property type="entry name" value="PLC-like_Pdiesterase_TIM-brl"/>
</dbReference>
<name>A0ABY4QYJ4_9ACTN</name>
<dbReference type="SUPFAM" id="SSF51695">
    <property type="entry name" value="PLC-like phosphodiesterases"/>
    <property type="match status" value="1"/>
</dbReference>
<gene>
    <name evidence="3" type="ORF">M6D93_01025</name>
</gene>
<evidence type="ECO:0000259" key="2">
    <source>
        <dbReference type="PROSITE" id="PS51704"/>
    </source>
</evidence>
<sequence length="321" mass="34897">MSPASPKNAPKPSVLTRHRKRDPLPPNAKPLIIAHRGASSTVAEHTLPAYLDAIEQGADGLECDVRLTRDGHLVCVHDRTVNRTSNGSGVVSELDLAGLRELDFASWKDVQDERARRGLPRLTAPDLAGAGAVPEQHAASDYLEGVAPDRLDVDGNRVLTLELLLSVVVDAGRPLRLLIETKHPTRYGGMVEKELVRMLHRFGWQNGGRPGRARVRVMSFAPLALRRIRLLDPGLKTVLLLDRSSPIRRDGSLPSGVRIAGPGVRLLHGDPGYVERAHAQGNRVFCWTVDEPADVSLVAGLGVDAIITNRPTDVRAQLGRD</sequence>
<reference evidence="3" key="2">
    <citation type="submission" date="2022-05" db="EMBL/GenBank/DDBJ databases">
        <authorList>
            <person name="Kim J.-S."/>
            <person name="Lee K."/>
            <person name="Suh M."/>
            <person name="Eom M."/>
            <person name="Kim J.-S."/>
            <person name="Kim D.-S."/>
            <person name="Ko S.-H."/>
            <person name="Shin Y."/>
            <person name="Lee J.-S."/>
        </authorList>
    </citation>
    <scope>NUCLEOTIDE SEQUENCE</scope>
    <source>
        <strain evidence="3">N237</strain>
    </source>
</reference>
<dbReference type="InterPro" id="IPR030395">
    <property type="entry name" value="GP_PDE_dom"/>
</dbReference>
<dbReference type="Proteomes" id="UP001056336">
    <property type="component" value="Chromosome"/>
</dbReference>
<organism evidence="3 4">
    <name type="scientific">Jatrophihabitans telluris</name>
    <dbReference type="NCBI Taxonomy" id="2038343"/>
    <lineage>
        <taxon>Bacteria</taxon>
        <taxon>Bacillati</taxon>
        <taxon>Actinomycetota</taxon>
        <taxon>Actinomycetes</taxon>
        <taxon>Jatrophihabitantales</taxon>
        <taxon>Jatrophihabitantaceae</taxon>
        <taxon>Jatrophihabitans</taxon>
    </lineage>
</organism>
<dbReference type="PANTHER" id="PTHR46211:SF13">
    <property type="entry name" value="GLYCEROPHOSPHODIESTER PHOSPHODIESTERASE 1-RELATED"/>
    <property type="match status" value="1"/>
</dbReference>
<keyword evidence="4" id="KW-1185">Reference proteome</keyword>
<feature type="compositionally biased region" description="Low complexity" evidence="1">
    <location>
        <begin position="1"/>
        <end position="13"/>
    </location>
</feature>
<dbReference type="PANTHER" id="PTHR46211">
    <property type="entry name" value="GLYCEROPHOSPHORYL DIESTER PHOSPHODIESTERASE"/>
    <property type="match status" value="1"/>
</dbReference>
<proteinExistence type="predicted"/>
<evidence type="ECO:0000313" key="3">
    <source>
        <dbReference type="EMBL" id="UQX88598.1"/>
    </source>
</evidence>
<dbReference type="EMBL" id="CP097332">
    <property type="protein sequence ID" value="UQX88598.1"/>
    <property type="molecule type" value="Genomic_DNA"/>
</dbReference>
<evidence type="ECO:0000256" key="1">
    <source>
        <dbReference type="SAM" id="MobiDB-lite"/>
    </source>
</evidence>
<feature type="domain" description="GP-PDE" evidence="2">
    <location>
        <begin position="30"/>
        <end position="318"/>
    </location>
</feature>
<feature type="region of interest" description="Disordered" evidence="1">
    <location>
        <begin position="1"/>
        <end position="27"/>
    </location>
</feature>
<dbReference type="PROSITE" id="PS51704">
    <property type="entry name" value="GP_PDE"/>
    <property type="match status" value="1"/>
</dbReference>
<reference evidence="3" key="1">
    <citation type="journal article" date="2018" name="Int. J. Syst. Evol. Microbiol.">
        <title>Jatrophihabitans telluris sp. nov., isolated from sediment soil of lava forest wetlands and the emended description of the genus Jatrophihabitans.</title>
        <authorList>
            <person name="Lee K.C."/>
            <person name="Suh M.K."/>
            <person name="Eom M.K."/>
            <person name="Kim K.K."/>
            <person name="Kim J.S."/>
            <person name="Kim D.S."/>
            <person name="Ko S.H."/>
            <person name="Shin Y.K."/>
            <person name="Lee J.S."/>
        </authorList>
    </citation>
    <scope>NUCLEOTIDE SEQUENCE</scope>
    <source>
        <strain evidence="3">N237</strain>
    </source>
</reference>